<evidence type="ECO:0000313" key="2">
    <source>
        <dbReference type="Proteomes" id="UP000326759"/>
    </source>
</evidence>
<evidence type="ECO:0000313" key="1">
    <source>
        <dbReference type="EMBL" id="KAB7496199.1"/>
    </source>
</evidence>
<accession>A0A5N5SRD0</accession>
<keyword evidence="2" id="KW-1185">Reference proteome</keyword>
<gene>
    <name evidence="1" type="ORF">Anas_07839</name>
</gene>
<reference evidence="1 2" key="1">
    <citation type="journal article" date="2019" name="PLoS Biol.">
        <title>Sex chromosomes control vertical transmission of feminizing Wolbachia symbionts in an isopod.</title>
        <authorList>
            <person name="Becking T."/>
            <person name="Chebbi M.A."/>
            <person name="Giraud I."/>
            <person name="Moumen B."/>
            <person name="Laverre T."/>
            <person name="Caubet Y."/>
            <person name="Peccoud J."/>
            <person name="Gilbert C."/>
            <person name="Cordaux R."/>
        </authorList>
    </citation>
    <scope>NUCLEOTIDE SEQUENCE [LARGE SCALE GENOMIC DNA]</scope>
    <source>
        <strain evidence="1">ANa2</strain>
        <tissue evidence="1">Whole body excluding digestive tract and cuticle</tissue>
    </source>
</reference>
<sequence>MKLDDGVDTEDSFAVATSSAAMPKLENPEDVCHYIQKTRETFPNFFEHATICNFAEETSFEYSSDSYVVLNDILYGFDSPLKAVENCFKVLRVAHARYPFE</sequence>
<name>A0A5N5SRD0_9CRUS</name>
<dbReference type="AlphaFoldDB" id="A0A5N5SRD0"/>
<comment type="caution">
    <text evidence="1">The sequence shown here is derived from an EMBL/GenBank/DDBJ whole genome shotgun (WGS) entry which is preliminary data.</text>
</comment>
<dbReference type="EMBL" id="SEYY01021636">
    <property type="protein sequence ID" value="KAB7496199.1"/>
    <property type="molecule type" value="Genomic_DNA"/>
</dbReference>
<protein>
    <submittedName>
        <fullName evidence="1">Uncharacterized protein</fullName>
    </submittedName>
</protein>
<dbReference type="Proteomes" id="UP000326759">
    <property type="component" value="Unassembled WGS sequence"/>
</dbReference>
<proteinExistence type="predicted"/>
<organism evidence="1 2">
    <name type="scientific">Armadillidium nasatum</name>
    <dbReference type="NCBI Taxonomy" id="96803"/>
    <lineage>
        <taxon>Eukaryota</taxon>
        <taxon>Metazoa</taxon>
        <taxon>Ecdysozoa</taxon>
        <taxon>Arthropoda</taxon>
        <taxon>Crustacea</taxon>
        <taxon>Multicrustacea</taxon>
        <taxon>Malacostraca</taxon>
        <taxon>Eumalacostraca</taxon>
        <taxon>Peracarida</taxon>
        <taxon>Isopoda</taxon>
        <taxon>Oniscidea</taxon>
        <taxon>Crinocheta</taxon>
        <taxon>Armadillidiidae</taxon>
        <taxon>Armadillidium</taxon>
    </lineage>
</organism>